<evidence type="ECO:0000313" key="4">
    <source>
        <dbReference type="EMBL" id="AQT69235.1"/>
    </source>
</evidence>
<evidence type="ECO:0000313" key="5">
    <source>
        <dbReference type="Proteomes" id="UP000189674"/>
    </source>
</evidence>
<dbReference type="Pfam" id="PF04041">
    <property type="entry name" value="Glyco_hydro_130"/>
    <property type="match status" value="1"/>
</dbReference>
<evidence type="ECO:0000256" key="2">
    <source>
        <dbReference type="ARBA" id="ARBA00022679"/>
    </source>
</evidence>
<dbReference type="PANTHER" id="PTHR34106:SF5">
    <property type="entry name" value="GLYCOSIDASE"/>
    <property type="match status" value="1"/>
</dbReference>
<evidence type="ECO:0000256" key="3">
    <source>
        <dbReference type="ARBA" id="ARBA00024356"/>
    </source>
</evidence>
<dbReference type="KEGG" id="alus:STSP2_02424"/>
<dbReference type="EMBL" id="CP019791">
    <property type="protein sequence ID" value="AQT69235.1"/>
    <property type="molecule type" value="Genomic_DNA"/>
</dbReference>
<proteinExistence type="inferred from homology"/>
<reference evidence="5" key="1">
    <citation type="submission" date="2017-02" db="EMBL/GenBank/DDBJ databases">
        <title>Comparative genomics and description of representatives of a novel lineage of planctomycetes thriving in anoxic sediments.</title>
        <authorList>
            <person name="Spring S."/>
            <person name="Bunk B."/>
            <person name="Sproer C."/>
        </authorList>
    </citation>
    <scope>NUCLEOTIDE SEQUENCE [LARGE SCALE GENOMIC DNA]</scope>
    <source>
        <strain evidence="5">ST-NAGAB-D1</strain>
    </source>
</reference>
<name>A0A1U9NN24_9BACT</name>
<dbReference type="EC" id="2.4.1.-" evidence="4"/>
<dbReference type="Proteomes" id="UP000189674">
    <property type="component" value="Chromosome"/>
</dbReference>
<accession>A0A1U9NN24</accession>
<dbReference type="InterPro" id="IPR007184">
    <property type="entry name" value="Mannoside_phosphorylase"/>
</dbReference>
<keyword evidence="5" id="KW-1185">Reference proteome</keyword>
<gene>
    <name evidence="4" type="ORF">STSP2_02424</name>
</gene>
<dbReference type="AlphaFoldDB" id="A0A1U9NN24"/>
<dbReference type="STRING" id="1936003.STSP2_02424"/>
<sequence>MLVERFAENPIIRPQDVTPSRDDNEVVGAFNAGATVFRGQILLLLRVAERPKDKAADEQVAPILNPHTGEIEHFRAKNDDPAVEIPDSRSFFYNGKINLTSISHLRIARSDDGVHFEIDDRPAVYPQTYYETYGLEDPRITQIGEKWYITYKVVSDHGICTGLLSTEDFEYFERHGIIFCPENLDVVLFPEMIRGEYWALTRPVPMYIGPKAIWGARSDDLIHWGGHCPVITPRPGEFDGGKVGGSCVPIKTDEGWLEIYHGSDIEDRYCLAAALHDLEDPSKVIARSKEPLMQPETDYEIKGFYGNVVFACGHVEKDGEIIIYYGASDEHTAGARTTLDKIMNTLQ</sequence>
<comment type="similarity">
    <text evidence="3">Belongs to the glycosyl hydrolase 130 family.</text>
</comment>
<dbReference type="SUPFAM" id="SSF75005">
    <property type="entry name" value="Arabinanase/levansucrase/invertase"/>
    <property type="match status" value="1"/>
</dbReference>
<keyword evidence="2 4" id="KW-0808">Transferase</keyword>
<protein>
    <submittedName>
        <fullName evidence="4">Beta-1,4-mannooligosaccharide phosphorylase</fullName>
        <ecNumber evidence="4">2.4.1.-</ecNumber>
    </submittedName>
</protein>
<dbReference type="CDD" id="cd18612">
    <property type="entry name" value="GH130_Lin0857-like"/>
    <property type="match status" value="1"/>
</dbReference>
<keyword evidence="1 4" id="KW-0328">Glycosyltransferase</keyword>
<dbReference type="PIRSF" id="PIRSF016202">
    <property type="entry name" value="PH1107"/>
    <property type="match status" value="1"/>
</dbReference>
<dbReference type="OrthoDB" id="9759709at2"/>
<dbReference type="RefSeq" id="WP_146662857.1">
    <property type="nucleotide sequence ID" value="NZ_CP019791.1"/>
</dbReference>
<dbReference type="PANTHER" id="PTHR34106">
    <property type="entry name" value="GLYCOSIDASE"/>
    <property type="match status" value="1"/>
</dbReference>
<dbReference type="GO" id="GO:0016757">
    <property type="term" value="F:glycosyltransferase activity"/>
    <property type="evidence" value="ECO:0007669"/>
    <property type="project" value="UniProtKB-KW"/>
</dbReference>
<dbReference type="Gene3D" id="2.115.10.20">
    <property type="entry name" value="Glycosyl hydrolase domain, family 43"/>
    <property type="match status" value="1"/>
</dbReference>
<dbReference type="InterPro" id="IPR023296">
    <property type="entry name" value="Glyco_hydro_beta-prop_sf"/>
</dbReference>
<evidence type="ECO:0000256" key="1">
    <source>
        <dbReference type="ARBA" id="ARBA00022676"/>
    </source>
</evidence>
<organism evidence="4 5">
    <name type="scientific">Anaerohalosphaera lusitana</name>
    <dbReference type="NCBI Taxonomy" id="1936003"/>
    <lineage>
        <taxon>Bacteria</taxon>
        <taxon>Pseudomonadati</taxon>
        <taxon>Planctomycetota</taxon>
        <taxon>Phycisphaerae</taxon>
        <taxon>Sedimentisphaerales</taxon>
        <taxon>Anaerohalosphaeraceae</taxon>
        <taxon>Anaerohalosphaera</taxon>
    </lineage>
</organism>